<evidence type="ECO:0000313" key="3">
    <source>
        <dbReference type="Proteomes" id="UP001152599"/>
    </source>
</evidence>
<accession>A0A9X4N0V0</accession>
<comment type="caution">
    <text evidence="2">The sequence shown here is derived from an EMBL/GenBank/DDBJ whole genome shotgun (WGS) entry which is preliminary data.</text>
</comment>
<reference evidence="2" key="1">
    <citation type="submission" date="2022-07" db="EMBL/GenBank/DDBJ databases">
        <title>Description and genome-wide analysis of Profundicola chukchiensis gen. nov., sp. nov., marine bacteria isolated from bottom sediments of the Chukchi Sea.</title>
        <authorList>
            <person name="Romanenko L."/>
            <person name="Otstavnykh N."/>
            <person name="Kurilenko V."/>
            <person name="Eremeev V."/>
            <person name="Velansky P."/>
            <person name="Mikhailov V."/>
            <person name="Isaeva M."/>
        </authorList>
    </citation>
    <scope>NUCLEOTIDE SEQUENCE</scope>
    <source>
        <strain evidence="2">KMM 9713</strain>
    </source>
</reference>
<protein>
    <submittedName>
        <fullName evidence="2">Cytochrome C</fullName>
    </submittedName>
</protein>
<feature type="transmembrane region" description="Helical" evidence="1">
    <location>
        <begin position="111"/>
        <end position="131"/>
    </location>
</feature>
<organism evidence="2 3">
    <name type="scientific">Profundicola chukchiensis</name>
    <dbReference type="NCBI Taxonomy" id="2961959"/>
    <lineage>
        <taxon>Bacteria</taxon>
        <taxon>Pseudomonadati</taxon>
        <taxon>Bacteroidota</taxon>
        <taxon>Flavobacteriia</taxon>
        <taxon>Flavobacteriales</taxon>
        <taxon>Weeksellaceae</taxon>
        <taxon>Profundicola</taxon>
    </lineage>
</organism>
<keyword evidence="3" id="KW-1185">Reference proteome</keyword>
<evidence type="ECO:0000256" key="1">
    <source>
        <dbReference type="SAM" id="Phobius"/>
    </source>
</evidence>
<keyword evidence="1" id="KW-0472">Membrane</keyword>
<evidence type="ECO:0000313" key="2">
    <source>
        <dbReference type="EMBL" id="MDG4946817.1"/>
    </source>
</evidence>
<dbReference type="RefSeq" id="WP_304421131.1">
    <property type="nucleotide sequence ID" value="NZ_JANCMU010000007.1"/>
</dbReference>
<dbReference type="Proteomes" id="UP001152599">
    <property type="component" value="Unassembled WGS sequence"/>
</dbReference>
<keyword evidence="1" id="KW-1133">Transmembrane helix</keyword>
<dbReference type="AlphaFoldDB" id="A0A9X4N0V0"/>
<gene>
    <name evidence="2" type="ORF">NMK71_10350</name>
</gene>
<proteinExistence type="predicted"/>
<dbReference type="EMBL" id="JANCMU010000007">
    <property type="protein sequence ID" value="MDG4946817.1"/>
    <property type="molecule type" value="Genomic_DNA"/>
</dbReference>
<name>A0A9X4N0V0_9FLAO</name>
<keyword evidence="1" id="KW-0812">Transmembrane</keyword>
<sequence length="136" mass="15040">MDSNCKIILFLDDSETPLAELVAPTHFQLNTNKMVDGEHTLKIVSQDSSGLEGIEIIPFTVANGPSISVEGLQKNATVFGEVPIMINAYVNKGSETFFLQGSETPQSTPTWIWVIIMLVLIFGVFYLLNYFNPVDL</sequence>